<accession>A0AAV6X8H4</accession>
<dbReference type="Proteomes" id="UP000826271">
    <property type="component" value="Unassembled WGS sequence"/>
</dbReference>
<dbReference type="EMBL" id="WHWC01000010">
    <property type="protein sequence ID" value="KAG8375488.1"/>
    <property type="molecule type" value="Genomic_DNA"/>
</dbReference>
<organism evidence="2 3">
    <name type="scientific">Buddleja alternifolia</name>
    <dbReference type="NCBI Taxonomy" id="168488"/>
    <lineage>
        <taxon>Eukaryota</taxon>
        <taxon>Viridiplantae</taxon>
        <taxon>Streptophyta</taxon>
        <taxon>Embryophyta</taxon>
        <taxon>Tracheophyta</taxon>
        <taxon>Spermatophyta</taxon>
        <taxon>Magnoliopsida</taxon>
        <taxon>eudicotyledons</taxon>
        <taxon>Gunneridae</taxon>
        <taxon>Pentapetalae</taxon>
        <taxon>asterids</taxon>
        <taxon>lamiids</taxon>
        <taxon>Lamiales</taxon>
        <taxon>Scrophulariaceae</taxon>
        <taxon>Buddlejeae</taxon>
        <taxon>Buddleja</taxon>
    </lineage>
</organism>
<dbReference type="SUPFAM" id="SSF54373">
    <property type="entry name" value="FAD-linked reductases, C-terminal domain"/>
    <property type="match status" value="2"/>
</dbReference>
<dbReference type="GO" id="GO:0071949">
    <property type="term" value="F:FAD binding"/>
    <property type="evidence" value="ECO:0007669"/>
    <property type="project" value="InterPro"/>
</dbReference>
<keyword evidence="3" id="KW-1185">Reference proteome</keyword>
<dbReference type="PANTHER" id="PTHR47469">
    <property type="entry name" value="MONOOXYGENASE-LIKE"/>
    <property type="match status" value="1"/>
</dbReference>
<evidence type="ECO:0000313" key="2">
    <source>
        <dbReference type="EMBL" id="KAG8375488.1"/>
    </source>
</evidence>
<evidence type="ECO:0000259" key="1">
    <source>
        <dbReference type="Pfam" id="PF01494"/>
    </source>
</evidence>
<dbReference type="Gene3D" id="3.50.50.60">
    <property type="entry name" value="FAD/NAD(P)-binding domain"/>
    <property type="match status" value="2"/>
</dbReference>
<comment type="caution">
    <text evidence="2">The sequence shown here is derived from an EMBL/GenBank/DDBJ whole genome shotgun (WGS) entry which is preliminary data.</text>
</comment>
<dbReference type="InterPro" id="IPR002938">
    <property type="entry name" value="FAD-bd"/>
</dbReference>
<protein>
    <recommendedName>
        <fullName evidence="1">FAD-binding domain-containing protein</fullName>
    </recommendedName>
</protein>
<dbReference type="SUPFAM" id="SSF51905">
    <property type="entry name" value="FAD/NAD(P)-binding domain"/>
    <property type="match status" value="2"/>
</dbReference>
<evidence type="ECO:0000313" key="3">
    <source>
        <dbReference type="Proteomes" id="UP000826271"/>
    </source>
</evidence>
<reference evidence="2" key="1">
    <citation type="submission" date="2019-10" db="EMBL/GenBank/DDBJ databases">
        <authorList>
            <person name="Zhang R."/>
            <person name="Pan Y."/>
            <person name="Wang J."/>
            <person name="Ma R."/>
            <person name="Yu S."/>
        </authorList>
    </citation>
    <scope>NUCLEOTIDE SEQUENCE</scope>
    <source>
        <strain evidence="2">LA-IB0</strain>
        <tissue evidence="2">Leaf</tissue>
    </source>
</reference>
<dbReference type="InterPro" id="IPR036188">
    <property type="entry name" value="FAD/NAD-bd_sf"/>
</dbReference>
<sequence length="849" mass="94999">MKEAKRMVGKAVVVGGSIAGLSSAHALIAAGWDVVVLEKTSSPPTGCATGAGLGLDPLAQKLIHSWLKQPHVLDLTTLPLTIDQNQATNGDNKMNWMLTRDENFNFRAAYWADLHSLLYKALPPGIVHWGHMFVSFSISDDKTCVKVETKLLQTGDIVEIVGDLLIAADGCLSSIRQSFIPDLKLRYSGYCAWRGVLNFSDNENKETIVALKKAFPDLGKCLYFDLGSGTHSVFYELLNKRINWIWYVNQPEPQLKGNSVTMKVSDDMIEKMHEAAEKVWLPELVKVIRETKQPFLNVIYDSDPLDKIVWDNVVLIGDAAHPTTPHGLRSTNMSIVDGAVLGKCLEKWGVENLNSALQEYQSIRLPVTSKQVLFSRRLGRIKQGLVLDDREPFDPIIGSQEDCEELQQKNMAFLSDVPSILSANHTMEMKKARTKAKAVVVGGSIAGISCAHALIGAGWDVVVLEKTLTRPSGCATGAGLGLDTVSLKLMEPWLKQPELLQILTLPLTIDHEQATDGDKKITWTLTRDENFNFRAVHWADLHSLLYNSLASEVVLWGHSFLSFCISDDKKVVKVQAKLLQTDETIEIFGDLLVAADGCLSSIRKTFLPDLKLRYSGYCAWRGVLDFSHNQNSETILALKKAYPDLGRCNYFDIGSEGHAIIYELINQRINWIWYHNQPEPEFKGNSVTTKVSIDMIGKMYEAAEKVWIPELVKVMRQTNEPFLNAIYDSDPLDQLYWDNVVLIGDAAHPVTPHGARSTNMSILDAAVLGKCLEKWGVENLNSALEEYESIRMPVAKEQVLFSRRMGRIKQRLELSDRELFDHMTAGKEESKVLQLRNIPYFSDFPSILM</sequence>
<dbReference type="Pfam" id="PF01494">
    <property type="entry name" value="FAD_binding_3"/>
    <property type="match status" value="1"/>
</dbReference>
<dbReference type="InterPro" id="IPR053212">
    <property type="entry name" value="DHP_3-monooxygenase"/>
</dbReference>
<dbReference type="AlphaFoldDB" id="A0AAV6X8H4"/>
<dbReference type="PANTHER" id="PTHR47469:SF2">
    <property type="entry name" value="OS06G0597600 PROTEIN"/>
    <property type="match status" value="1"/>
</dbReference>
<proteinExistence type="predicted"/>
<dbReference type="PRINTS" id="PR00420">
    <property type="entry name" value="RNGMNOXGNASE"/>
</dbReference>
<gene>
    <name evidence="2" type="ORF">BUALT_Bualt10G0105000</name>
</gene>
<feature type="domain" description="FAD-binding" evidence="1">
    <location>
        <begin position="736"/>
        <end position="799"/>
    </location>
</feature>
<name>A0AAV6X8H4_9LAMI</name>